<accession>A0A979G5K2</accession>
<dbReference type="EMBL" id="CP001699">
    <property type="protein sequence ID" value="ACU61037.1"/>
    <property type="molecule type" value="Genomic_DNA"/>
</dbReference>
<protein>
    <submittedName>
        <fullName evidence="1">Uncharacterized protein</fullName>
    </submittedName>
</protein>
<name>A0A979G5K2_CHIPD</name>
<sequence length="40" mass="4381">MVFLADKKAYVPSAAVDFSFYLVSASSDSNRFSNIVKGTF</sequence>
<dbReference type="AlphaFoldDB" id="A0A979G5K2"/>
<dbReference type="KEGG" id="cpi:Cpin_3574"/>
<reference evidence="2" key="1">
    <citation type="submission" date="2009-08" db="EMBL/GenBank/DDBJ databases">
        <title>The complete genome of Chitinophaga pinensis DSM 2588.</title>
        <authorList>
            <consortium name="US DOE Joint Genome Institute (JGI-PGF)"/>
            <person name="Lucas S."/>
            <person name="Copeland A."/>
            <person name="Lapidus A."/>
            <person name="Glavina del Rio T."/>
            <person name="Dalin E."/>
            <person name="Tice H."/>
            <person name="Bruce D."/>
            <person name="Goodwin L."/>
            <person name="Pitluck S."/>
            <person name="Kyrpides N."/>
            <person name="Mavromatis K."/>
            <person name="Ivanova N."/>
            <person name="Mikhailova N."/>
            <person name="Sims D."/>
            <person name="Meinche L."/>
            <person name="Brettin T."/>
            <person name="Detter J.C."/>
            <person name="Han C."/>
            <person name="Larimer F."/>
            <person name="Land M."/>
            <person name="Hauser L."/>
            <person name="Markowitz V."/>
            <person name="Cheng J.-F."/>
            <person name="Hugenholtz P."/>
            <person name="Woyke T."/>
            <person name="Wu D."/>
            <person name="Spring S."/>
            <person name="Klenk H.-P."/>
            <person name="Eisen J.A."/>
        </authorList>
    </citation>
    <scope>NUCLEOTIDE SEQUENCE [LARGE SCALE GENOMIC DNA]</scope>
    <source>
        <strain evidence="2">ATCC 43595 / DSM 2588 / LMG 13176 / NBRC 15968 / NCIMB 11800 / UQM 2034</strain>
    </source>
</reference>
<organism evidence="1 2">
    <name type="scientific">Chitinophaga pinensis (strain ATCC 43595 / DSM 2588 / LMG 13176 / NBRC 15968 / NCIMB 11800 / UQM 2034)</name>
    <dbReference type="NCBI Taxonomy" id="485918"/>
    <lineage>
        <taxon>Bacteria</taxon>
        <taxon>Pseudomonadati</taxon>
        <taxon>Bacteroidota</taxon>
        <taxon>Chitinophagia</taxon>
        <taxon>Chitinophagales</taxon>
        <taxon>Chitinophagaceae</taxon>
        <taxon>Chitinophaga</taxon>
    </lineage>
</organism>
<reference evidence="1 2" key="2">
    <citation type="journal article" date="2010" name="Stand. Genomic Sci.">
        <title>Complete genome sequence of Chitinophaga pinensis type strain (UQM 2034).</title>
        <authorList>
            <person name="Glavina Del Rio T."/>
            <person name="Abt B."/>
            <person name="Spring S."/>
            <person name="Lapidus A."/>
            <person name="Nolan M."/>
            <person name="Tice H."/>
            <person name="Copeland A."/>
            <person name="Cheng J.F."/>
            <person name="Chen F."/>
            <person name="Bruce D."/>
            <person name="Goodwin L."/>
            <person name="Pitluck S."/>
            <person name="Ivanova N."/>
            <person name="Mavromatis K."/>
            <person name="Mikhailova N."/>
            <person name="Pati A."/>
            <person name="Chen A."/>
            <person name="Palaniappan K."/>
            <person name="Land M."/>
            <person name="Hauser L."/>
            <person name="Chang Y.J."/>
            <person name="Jeffries C.D."/>
            <person name="Chain P."/>
            <person name="Saunders E."/>
            <person name="Detter J.C."/>
            <person name="Brettin T."/>
            <person name="Rohde M."/>
            <person name="Goker M."/>
            <person name="Bristow J."/>
            <person name="Eisen J.A."/>
            <person name="Markowitz V."/>
            <person name="Hugenholtz P."/>
            <person name="Kyrpides N.C."/>
            <person name="Klenk H.P."/>
            <person name="Lucas S."/>
        </authorList>
    </citation>
    <scope>NUCLEOTIDE SEQUENCE [LARGE SCALE GENOMIC DNA]</scope>
    <source>
        <strain evidence="2">ATCC 43595 / DSM 2588 / LMG 13176 / NBRC 15968 / NCIMB 11800 / UQM 2034</strain>
    </source>
</reference>
<proteinExistence type="predicted"/>
<evidence type="ECO:0000313" key="2">
    <source>
        <dbReference type="Proteomes" id="UP000002215"/>
    </source>
</evidence>
<evidence type="ECO:0000313" key="1">
    <source>
        <dbReference type="EMBL" id="ACU61037.1"/>
    </source>
</evidence>
<dbReference type="Proteomes" id="UP000002215">
    <property type="component" value="Chromosome"/>
</dbReference>
<gene>
    <name evidence="1" type="ordered locus">Cpin_3574</name>
</gene>